<dbReference type="Gene3D" id="3.40.960.10">
    <property type="entry name" value="VSR Endonuclease"/>
    <property type="match status" value="1"/>
</dbReference>
<reference evidence="2" key="1">
    <citation type="journal article" date="2020" name="Nature">
        <title>Giant virus diversity and host interactions through global metagenomics.</title>
        <authorList>
            <person name="Schulz F."/>
            <person name="Roux S."/>
            <person name="Paez-Espino D."/>
            <person name="Jungbluth S."/>
            <person name="Walsh D.A."/>
            <person name="Denef V.J."/>
            <person name="McMahon K.D."/>
            <person name="Konstantinidis K.T."/>
            <person name="Eloe-Fadrosh E.A."/>
            <person name="Kyrpides N.C."/>
            <person name="Woyke T."/>
        </authorList>
    </citation>
    <scope>NUCLEOTIDE SEQUENCE</scope>
    <source>
        <strain evidence="2">GVMAG-M-3300014204-73</strain>
    </source>
</reference>
<feature type="domain" description="Treble clef zinc finger" evidence="1">
    <location>
        <begin position="79"/>
        <end position="130"/>
    </location>
</feature>
<evidence type="ECO:0000313" key="2">
    <source>
        <dbReference type="EMBL" id="QHS92476.1"/>
    </source>
</evidence>
<evidence type="ECO:0000259" key="1">
    <source>
        <dbReference type="Pfam" id="PF14311"/>
    </source>
</evidence>
<name>A0A6C0BJX0_9ZZZZ</name>
<dbReference type="InterPro" id="IPR025487">
    <property type="entry name" value="DUF4379"/>
</dbReference>
<feature type="domain" description="Treble clef zinc finger" evidence="1">
    <location>
        <begin position="156"/>
        <end position="208"/>
    </location>
</feature>
<proteinExistence type="predicted"/>
<dbReference type="Pfam" id="PF14311">
    <property type="entry name" value="DUF4379"/>
    <property type="match status" value="3"/>
</dbReference>
<sequence length="419" mass="49412">MKKKIVIRLKTSPIIPTNQEQSIRIQKENTLQLKTHNNVPIFDHELLEIPCTSHYLCDNLSCKRCYERSFCSKARSRDWSMENPLQPRQITRSSGQPIWFNCPKCPHKYKQCPSSIEASTRNRGCPYCNGNQARCRDVRCPVCHQDTFATSAASQFWSPSKNGKLRPEDIARSGTKEIWLFCPNCPHHYLTTPNQADRGRRCPYCAGKKLCDEVNCTICFQKSFTNHEKAKYWSPKNDCTPRQVFLNSNDKYLFNCPTCHLDFRMTPDNICQLHTWCPYCLNKTELKLYDWLLSIKMSVVHSVRYDWCRSEKGFYLPFDFVIEDLKLIIELDGPQHFRQIKDWLIPEETQANDVIKMHKALQRGYSCIRLLQSDVWHDKNDWQSKLLTAIHVYEFPTVIFINHEKEYDVYRQLMNNDKI</sequence>
<dbReference type="EMBL" id="MN739179">
    <property type="protein sequence ID" value="QHS92476.1"/>
    <property type="molecule type" value="Genomic_DNA"/>
</dbReference>
<accession>A0A6C0BJX0</accession>
<dbReference type="AlphaFoldDB" id="A0A6C0BJX0"/>
<organism evidence="2">
    <name type="scientific">viral metagenome</name>
    <dbReference type="NCBI Taxonomy" id="1070528"/>
    <lineage>
        <taxon>unclassified sequences</taxon>
        <taxon>metagenomes</taxon>
        <taxon>organismal metagenomes</taxon>
    </lineage>
</organism>
<feature type="domain" description="Treble clef zinc finger" evidence="1">
    <location>
        <begin position="230"/>
        <end position="282"/>
    </location>
</feature>
<protein>
    <recommendedName>
        <fullName evidence="1">Treble clef zinc finger domain-containing protein</fullName>
    </recommendedName>
</protein>